<feature type="domain" description="Luciferase-like" evidence="5">
    <location>
        <begin position="3"/>
        <end position="211"/>
    </location>
</feature>
<dbReference type="GO" id="GO:0008726">
    <property type="term" value="F:alkanesulfonate monooxygenase activity"/>
    <property type="evidence" value="ECO:0007669"/>
    <property type="project" value="TreeGrafter"/>
</dbReference>
<keyword evidence="3" id="KW-0560">Oxidoreductase</keyword>
<dbReference type="OrthoDB" id="143323at2"/>
<accession>A0A660LDH0</accession>
<dbReference type="InterPro" id="IPR011251">
    <property type="entry name" value="Luciferase-like_dom"/>
</dbReference>
<sequence length="257" mass="28439">MSQFRVGVQVQPQHASFDAMRRAWQEADALGVDSIFTWDHFFPLYGDADGAHFEGITTLTALAASTEHAQVGALVICNSYRNPELLADAHRTIDHVSGGRAILGIGAGWFQRDYDEYGYEFGEAKDRLRDLRQAMPRIKDRIGKLNPQPLGTLPILIGGSGPKVTLKLVAQYADMWHSFGDAEDYKRKNGILLEHCEAEGRDPGEIERTWGVNDLEHADALAAEGVQHFIIGIGGDGEGYDLSPLRELVKWRDAHNG</sequence>
<organism evidence="6 7">
    <name type="scientific">Solirubrobacter pauli</name>
    <dbReference type="NCBI Taxonomy" id="166793"/>
    <lineage>
        <taxon>Bacteria</taxon>
        <taxon>Bacillati</taxon>
        <taxon>Actinomycetota</taxon>
        <taxon>Thermoleophilia</taxon>
        <taxon>Solirubrobacterales</taxon>
        <taxon>Solirubrobacteraceae</taxon>
        <taxon>Solirubrobacter</taxon>
    </lineage>
</organism>
<keyword evidence="2" id="KW-0288">FMN</keyword>
<evidence type="ECO:0000256" key="2">
    <source>
        <dbReference type="ARBA" id="ARBA00022643"/>
    </source>
</evidence>
<evidence type="ECO:0000256" key="4">
    <source>
        <dbReference type="ARBA" id="ARBA00023033"/>
    </source>
</evidence>
<dbReference type="Proteomes" id="UP000278962">
    <property type="component" value="Unassembled WGS sequence"/>
</dbReference>
<dbReference type="InterPro" id="IPR036661">
    <property type="entry name" value="Luciferase-like_sf"/>
</dbReference>
<dbReference type="InterPro" id="IPR022480">
    <property type="entry name" value="F420_MSMEG2906"/>
</dbReference>
<gene>
    <name evidence="6" type="ORF">C8N24_2968</name>
</gene>
<dbReference type="SUPFAM" id="SSF51679">
    <property type="entry name" value="Bacterial luciferase-like"/>
    <property type="match status" value="1"/>
</dbReference>
<reference evidence="6 7" key="1">
    <citation type="submission" date="2018-10" db="EMBL/GenBank/DDBJ databases">
        <title>Genomic Encyclopedia of Archaeal and Bacterial Type Strains, Phase II (KMG-II): from individual species to whole genera.</title>
        <authorList>
            <person name="Goeker M."/>
        </authorList>
    </citation>
    <scope>NUCLEOTIDE SEQUENCE [LARGE SCALE GENOMIC DNA]</scope>
    <source>
        <strain evidence="6 7">DSM 14954</strain>
    </source>
</reference>
<protein>
    <submittedName>
        <fullName evidence="6">Putative F420-dependent oxidoreductase</fullName>
    </submittedName>
</protein>
<dbReference type="PANTHER" id="PTHR42847:SF8">
    <property type="entry name" value="CONSERVED PROTEIN"/>
    <property type="match status" value="1"/>
</dbReference>
<evidence type="ECO:0000256" key="1">
    <source>
        <dbReference type="ARBA" id="ARBA00022630"/>
    </source>
</evidence>
<evidence type="ECO:0000259" key="5">
    <source>
        <dbReference type="Pfam" id="PF00296"/>
    </source>
</evidence>
<keyword evidence="1" id="KW-0285">Flavoprotein</keyword>
<dbReference type="NCBIfam" id="TIGR03856">
    <property type="entry name" value="F420_MSMEG_2906"/>
    <property type="match status" value="1"/>
</dbReference>
<proteinExistence type="predicted"/>
<evidence type="ECO:0000313" key="6">
    <source>
        <dbReference type="EMBL" id="RKQ93108.1"/>
    </source>
</evidence>
<dbReference type="Gene3D" id="3.20.20.30">
    <property type="entry name" value="Luciferase-like domain"/>
    <property type="match status" value="1"/>
</dbReference>
<dbReference type="AlphaFoldDB" id="A0A660LDH0"/>
<comment type="caution">
    <text evidence="6">The sequence shown here is derived from an EMBL/GenBank/DDBJ whole genome shotgun (WGS) entry which is preliminary data.</text>
</comment>
<dbReference type="EMBL" id="RBIL01000001">
    <property type="protein sequence ID" value="RKQ93108.1"/>
    <property type="molecule type" value="Genomic_DNA"/>
</dbReference>
<name>A0A660LDH0_9ACTN</name>
<evidence type="ECO:0000256" key="3">
    <source>
        <dbReference type="ARBA" id="ARBA00023002"/>
    </source>
</evidence>
<dbReference type="Pfam" id="PF00296">
    <property type="entry name" value="Bac_luciferase"/>
    <property type="match status" value="1"/>
</dbReference>
<dbReference type="RefSeq" id="WP_121250933.1">
    <property type="nucleotide sequence ID" value="NZ_RBIL01000001.1"/>
</dbReference>
<dbReference type="InterPro" id="IPR050172">
    <property type="entry name" value="SsuD_RutA_monooxygenase"/>
</dbReference>
<dbReference type="CDD" id="cd01097">
    <property type="entry name" value="Tetrahydromethanopterin_reductase"/>
    <property type="match status" value="1"/>
</dbReference>
<dbReference type="PANTHER" id="PTHR42847">
    <property type="entry name" value="ALKANESULFONATE MONOOXYGENASE"/>
    <property type="match status" value="1"/>
</dbReference>
<keyword evidence="7" id="KW-1185">Reference proteome</keyword>
<dbReference type="GO" id="GO:0046306">
    <property type="term" value="P:alkanesulfonate catabolic process"/>
    <property type="evidence" value="ECO:0007669"/>
    <property type="project" value="TreeGrafter"/>
</dbReference>
<keyword evidence="4" id="KW-0503">Monooxygenase</keyword>
<evidence type="ECO:0000313" key="7">
    <source>
        <dbReference type="Proteomes" id="UP000278962"/>
    </source>
</evidence>